<feature type="binding site" evidence="1">
    <location>
        <position position="275"/>
    </location>
    <ligand>
        <name>Zn(2+)</name>
        <dbReference type="ChEBI" id="CHEBI:29105"/>
    </ligand>
</feature>
<feature type="compositionally biased region" description="Low complexity" evidence="2">
    <location>
        <begin position="329"/>
        <end position="350"/>
    </location>
</feature>
<name>L7MJC2_RHIPC</name>
<dbReference type="AlphaFoldDB" id="L7MJC2"/>
<organism evidence="3">
    <name type="scientific">Rhipicephalus pulchellus</name>
    <name type="common">Yellow backed tick</name>
    <name type="synonym">Dermacentor pulchellus</name>
    <dbReference type="NCBI Taxonomy" id="72859"/>
    <lineage>
        <taxon>Eukaryota</taxon>
        <taxon>Metazoa</taxon>
        <taxon>Ecdysozoa</taxon>
        <taxon>Arthropoda</taxon>
        <taxon>Chelicerata</taxon>
        <taxon>Arachnida</taxon>
        <taxon>Acari</taxon>
        <taxon>Parasitiformes</taxon>
        <taxon>Ixodida</taxon>
        <taxon>Ixodoidea</taxon>
        <taxon>Ixodidae</taxon>
        <taxon>Rhipicephalinae</taxon>
        <taxon>Rhipicephalus</taxon>
        <taxon>Rhipicephalus</taxon>
    </lineage>
</organism>
<feature type="binding site" evidence="1">
    <location>
        <position position="270"/>
    </location>
    <ligand>
        <name>Zn(2+)</name>
        <dbReference type="ChEBI" id="CHEBI:29105"/>
    </ligand>
</feature>
<evidence type="ECO:0000313" key="3">
    <source>
        <dbReference type="EMBL" id="JAA64311.1"/>
    </source>
</evidence>
<feature type="region of interest" description="Disordered" evidence="2">
    <location>
        <begin position="329"/>
        <end position="351"/>
    </location>
</feature>
<keyword evidence="1" id="KW-0862">Zinc</keyword>
<keyword evidence="1" id="KW-0479">Metal-binding</keyword>
<dbReference type="InterPro" id="IPR036703">
    <property type="entry name" value="MOB_kinase_act_sf"/>
</dbReference>
<feature type="binding site" evidence="1">
    <location>
        <position position="190"/>
    </location>
    <ligand>
        <name>Zn(2+)</name>
        <dbReference type="ChEBI" id="CHEBI:29105"/>
    </ligand>
</feature>
<proteinExistence type="evidence at transcript level"/>
<dbReference type="InterPro" id="IPR005301">
    <property type="entry name" value="MOB_kinase_act_fam"/>
</dbReference>
<evidence type="ECO:0000256" key="1">
    <source>
        <dbReference type="PIRSR" id="PIRSR605301-1"/>
    </source>
</evidence>
<dbReference type="EMBL" id="GACK01000723">
    <property type="protein sequence ID" value="JAA64311.1"/>
    <property type="molecule type" value="mRNA"/>
</dbReference>
<dbReference type="PANTHER" id="PTHR22599">
    <property type="entry name" value="MPS ONE BINDER KINASE ACTIVATOR-LIKE MOB"/>
    <property type="match status" value="1"/>
</dbReference>
<feature type="non-terminal residue" evidence="3">
    <location>
        <position position="1"/>
    </location>
</feature>
<reference evidence="3" key="2">
    <citation type="journal article" date="2015" name="J. Proteomics">
        <title>Sexual differences in the sialomes of the zebra tick, Rhipicephalus pulchellus.</title>
        <authorList>
            <person name="Tan A.W."/>
            <person name="Francischetti I.M."/>
            <person name="Slovak M."/>
            <person name="Kini R.M."/>
            <person name="Ribeiro J.M."/>
        </authorList>
    </citation>
    <scope>NUCLEOTIDE SEQUENCE</scope>
    <source>
        <tissue evidence="3">Salivary gland</tissue>
    </source>
</reference>
<evidence type="ECO:0000256" key="2">
    <source>
        <dbReference type="SAM" id="MobiDB-lite"/>
    </source>
</evidence>
<sequence>YLRRCCLLWCCRLLPRRHASGRATREQIGALPPRPHDATACRSSSTTIPCSQVPRASTLAVGASCPNRDYLDRGYVDSAAARHVGLKTQRIFRRLMCAVARAKYRGMFMLNFVWKARRKDKDASSSGGGGQEEPKMYLESTVLECTIPESRLRDLVDLPEGLDYNEWLASHTLAFFDHINLLYGTVSEFCTMSGCPDMTGPGNRQYLWFDEKGKKCKVAAPQYIDYVMTFTQKTVNDESLFPTKFEREFPSSFESLVKKIHGLLLHVLAHLYHAHFREMVLLQLHGHLHSIFAHFTLFNTRFNLVDPKDAAVLQDLAVALGLCPPAESANGSPAASSSTPSSSAVAAGGSTDEDSAAAEVPACTAAPMDVSLSPSVMQRSVVTSGIEATAVSMTATTAGSVVPAQ</sequence>
<dbReference type="Gene3D" id="1.20.140.30">
    <property type="entry name" value="MOB kinase activator"/>
    <property type="match status" value="1"/>
</dbReference>
<protein>
    <submittedName>
        <fullName evidence="3">Putative cell cycle-associated protein mob1-1</fullName>
    </submittedName>
</protein>
<accession>L7MJC2</accession>
<feature type="binding site" evidence="1">
    <location>
        <position position="195"/>
    </location>
    <ligand>
        <name>Zn(2+)</name>
        <dbReference type="ChEBI" id="CHEBI:29105"/>
    </ligand>
</feature>
<dbReference type="SMART" id="SM01388">
    <property type="entry name" value="Mob1_phocein"/>
    <property type="match status" value="1"/>
</dbReference>
<dbReference type="SUPFAM" id="SSF101152">
    <property type="entry name" value="Mob1/phocein"/>
    <property type="match status" value="1"/>
</dbReference>
<reference evidence="3" key="1">
    <citation type="submission" date="2012-11" db="EMBL/GenBank/DDBJ databases">
        <authorList>
            <person name="Lucero-Rivera Y.E."/>
            <person name="Tovar-Ramirez D."/>
        </authorList>
    </citation>
    <scope>NUCLEOTIDE SEQUENCE</scope>
    <source>
        <tissue evidence="3">Salivary gland</tissue>
    </source>
</reference>
<dbReference type="Pfam" id="PF03637">
    <property type="entry name" value="Mob1_phocein"/>
    <property type="match status" value="1"/>
</dbReference>